<organism evidence="7 8">
    <name type="scientific">Candidatus Phytoplasma citri</name>
    <dbReference type="NCBI Taxonomy" id="180978"/>
    <lineage>
        <taxon>Bacteria</taxon>
        <taxon>Bacillati</taxon>
        <taxon>Mycoplasmatota</taxon>
        <taxon>Mollicutes</taxon>
        <taxon>Acholeplasmatales</taxon>
        <taxon>Acholeplasmataceae</taxon>
        <taxon>Candidatus Phytoplasma</taxon>
        <taxon>16SrII (Peanut WB group)</taxon>
    </lineage>
</organism>
<dbReference type="SUPFAM" id="SSF46561">
    <property type="entry name" value="Ribosomal protein L29 (L29p)"/>
    <property type="match status" value="1"/>
</dbReference>
<dbReference type="InterPro" id="IPR036049">
    <property type="entry name" value="Ribosomal_uL29_sf"/>
</dbReference>
<accession>A0A1S9M3N8</accession>
<keyword evidence="3 5" id="KW-0687">Ribonucleoprotein</keyword>
<dbReference type="EMBL" id="JAOSJG010000002">
    <property type="protein sequence ID" value="MEK0308934.1"/>
    <property type="molecule type" value="Genomic_DNA"/>
</dbReference>
<dbReference type="AlphaFoldDB" id="A0A1S9M3N8"/>
<dbReference type="HAMAP" id="MF_00374">
    <property type="entry name" value="Ribosomal_uL29"/>
    <property type="match status" value="1"/>
</dbReference>
<dbReference type="Proteomes" id="UP000189722">
    <property type="component" value="Unassembled WGS sequence"/>
</dbReference>
<dbReference type="GO" id="GO:0003735">
    <property type="term" value="F:structural constituent of ribosome"/>
    <property type="evidence" value="ECO:0007669"/>
    <property type="project" value="InterPro"/>
</dbReference>
<reference evidence="6 9" key="2">
    <citation type="journal article" date="2023" name="Int. J. Syst. Evol. Microbiol.">
        <title>The observation of taxonomic boundaries for the 16SrII and 16SrXXV phytoplasmas using genome-based delimitation.</title>
        <authorList>
            <person name="Rodrigues Jardim B."/>
            <person name="Tran-Nguyen L.T.T."/>
            <person name="Gambley C."/>
            <person name="Al-Sadi A.M."/>
            <person name="Al-Subhi A.M."/>
            <person name="Foissac X."/>
            <person name="Salar P."/>
            <person name="Cai H."/>
            <person name="Yang J.Y."/>
            <person name="Davis R."/>
            <person name="Jones L."/>
            <person name="Rodoni B."/>
            <person name="Constable F.E."/>
        </authorList>
    </citation>
    <scope>NUCLEOTIDE SEQUENCE [LARGE SCALE GENOMIC DNA]</scope>
    <source>
        <strain evidence="6">BAWM-OMN-P75</strain>
    </source>
</reference>
<dbReference type="GO" id="GO:0006412">
    <property type="term" value="P:translation"/>
    <property type="evidence" value="ECO:0007669"/>
    <property type="project" value="UniProtKB-UniRule"/>
</dbReference>
<keyword evidence="2 5" id="KW-0689">Ribosomal protein</keyword>
<dbReference type="Proteomes" id="UP001383392">
    <property type="component" value="Unassembled WGS sequence"/>
</dbReference>
<dbReference type="EMBL" id="MWKN01000015">
    <property type="protein sequence ID" value="OOP59762.1"/>
    <property type="molecule type" value="Genomic_DNA"/>
</dbReference>
<dbReference type="GO" id="GO:1990904">
    <property type="term" value="C:ribonucleoprotein complex"/>
    <property type="evidence" value="ECO:0007669"/>
    <property type="project" value="UniProtKB-KW"/>
</dbReference>
<evidence type="ECO:0000256" key="3">
    <source>
        <dbReference type="ARBA" id="ARBA00023274"/>
    </source>
</evidence>
<keyword evidence="9" id="KW-1185">Reference proteome</keyword>
<dbReference type="GO" id="GO:0005840">
    <property type="term" value="C:ribosome"/>
    <property type="evidence" value="ECO:0007669"/>
    <property type="project" value="UniProtKB-KW"/>
</dbReference>
<dbReference type="OrthoDB" id="9815192at2"/>
<dbReference type="Gene3D" id="1.10.287.310">
    <property type="match status" value="1"/>
</dbReference>
<proteinExistence type="inferred from homology"/>
<evidence type="ECO:0000313" key="8">
    <source>
        <dbReference type="Proteomes" id="UP000189722"/>
    </source>
</evidence>
<name>A0A1S9M3N8_9MOLU</name>
<evidence type="ECO:0000256" key="5">
    <source>
        <dbReference type="HAMAP-Rule" id="MF_00374"/>
    </source>
</evidence>
<dbReference type="STRING" id="180978.B2G44_00460"/>
<dbReference type="CDD" id="cd00427">
    <property type="entry name" value="Ribosomal_L29_HIP"/>
    <property type="match status" value="1"/>
</dbReference>
<dbReference type="Pfam" id="PF00831">
    <property type="entry name" value="Ribosomal_L29"/>
    <property type="match status" value="1"/>
</dbReference>
<comment type="caution">
    <text evidence="7">The sequence shown here is derived from an EMBL/GenBank/DDBJ whole genome shotgun (WGS) entry which is preliminary data.</text>
</comment>
<evidence type="ECO:0000313" key="6">
    <source>
        <dbReference type="EMBL" id="MEK0308934.1"/>
    </source>
</evidence>
<dbReference type="InterPro" id="IPR001854">
    <property type="entry name" value="Ribosomal_uL29"/>
</dbReference>
<evidence type="ECO:0000313" key="9">
    <source>
        <dbReference type="Proteomes" id="UP001383392"/>
    </source>
</evidence>
<dbReference type="RefSeq" id="WP_078122902.1">
    <property type="nucleotide sequence ID" value="NZ_JAOSJG010000002.1"/>
</dbReference>
<evidence type="ECO:0000256" key="4">
    <source>
        <dbReference type="ARBA" id="ARBA00035204"/>
    </source>
</evidence>
<protein>
    <recommendedName>
        <fullName evidence="4 5">Large ribosomal subunit protein uL29</fullName>
    </recommendedName>
</protein>
<dbReference type="NCBIfam" id="TIGR00012">
    <property type="entry name" value="L29"/>
    <property type="match status" value="1"/>
</dbReference>
<evidence type="ECO:0000256" key="1">
    <source>
        <dbReference type="ARBA" id="ARBA00009254"/>
    </source>
</evidence>
<comment type="similarity">
    <text evidence="1 5">Belongs to the universal ribosomal protein uL29 family.</text>
</comment>
<evidence type="ECO:0000313" key="7">
    <source>
        <dbReference type="EMBL" id="OOP59762.1"/>
    </source>
</evidence>
<reference evidence="7 8" key="1">
    <citation type="submission" date="2017-02" db="EMBL/GenBank/DDBJ databases">
        <title>A draft genome of 'Candidatus Phytoplasma aurantifolia' the agent of the witches-broom disease of lime.</title>
        <authorList>
            <person name="Foissac X."/>
            <person name="Carle P."/>
        </authorList>
    </citation>
    <scope>NUCLEOTIDE SEQUENCE [LARGE SCALE GENOMIC DNA]</scope>
    <source>
        <strain evidence="7 8">WBDL</strain>
    </source>
</reference>
<evidence type="ECO:0000256" key="2">
    <source>
        <dbReference type="ARBA" id="ARBA00022980"/>
    </source>
</evidence>
<sequence length="63" mass="7658">MKINEIRKMGMDEIFKKLESFQKEYFEKHFQSGLSKLKDTSVIRKIRKNIARLKTVIREQKNK</sequence>
<gene>
    <name evidence="5 6" type="primary">rpmC</name>
    <name evidence="7" type="ORF">B2G44_00460</name>
    <name evidence="6" type="ORF">OC712_00310</name>
</gene>